<organism evidence="2 3">
    <name type="scientific">Pseudocercospora fijiensis (strain CIRAD86)</name>
    <name type="common">Black leaf streak disease fungus</name>
    <name type="synonym">Mycosphaerella fijiensis</name>
    <dbReference type="NCBI Taxonomy" id="383855"/>
    <lineage>
        <taxon>Eukaryota</taxon>
        <taxon>Fungi</taxon>
        <taxon>Dikarya</taxon>
        <taxon>Ascomycota</taxon>
        <taxon>Pezizomycotina</taxon>
        <taxon>Dothideomycetes</taxon>
        <taxon>Dothideomycetidae</taxon>
        <taxon>Mycosphaerellales</taxon>
        <taxon>Mycosphaerellaceae</taxon>
        <taxon>Pseudocercospora</taxon>
    </lineage>
</organism>
<dbReference type="AlphaFoldDB" id="M3AML5"/>
<feature type="region of interest" description="Disordered" evidence="1">
    <location>
        <begin position="1"/>
        <end position="56"/>
    </location>
</feature>
<evidence type="ECO:0000256" key="1">
    <source>
        <dbReference type="SAM" id="MobiDB-lite"/>
    </source>
</evidence>
<dbReference type="Proteomes" id="UP000016932">
    <property type="component" value="Unassembled WGS sequence"/>
</dbReference>
<dbReference type="HOGENOM" id="CLU_2528420_0_0_1"/>
<dbReference type="VEuPathDB" id="FungiDB:MYCFIDRAFT_183964"/>
<gene>
    <name evidence="2" type="ORF">MYCFIDRAFT_183964</name>
</gene>
<evidence type="ECO:0000313" key="2">
    <source>
        <dbReference type="EMBL" id="EME78692.1"/>
    </source>
</evidence>
<dbReference type="GeneID" id="19334707"/>
<sequence>MKPPEDIPYFPTDKRKDSRTSDTIPIWREPQLPESPTRTLNLSPRHDSAPPPRENYFVKPWHEKASLRPYERIWLSEASVQDYE</sequence>
<evidence type="ECO:0000313" key="3">
    <source>
        <dbReference type="Proteomes" id="UP000016932"/>
    </source>
</evidence>
<proteinExistence type="predicted"/>
<name>M3AML5_PSEFD</name>
<protein>
    <submittedName>
        <fullName evidence="2">Uncharacterized protein</fullName>
    </submittedName>
</protein>
<dbReference type="KEGG" id="pfj:MYCFIDRAFT_183964"/>
<dbReference type="EMBL" id="KB446563">
    <property type="protein sequence ID" value="EME78692.1"/>
    <property type="molecule type" value="Genomic_DNA"/>
</dbReference>
<keyword evidence="3" id="KW-1185">Reference proteome</keyword>
<dbReference type="OrthoDB" id="3640311at2759"/>
<reference evidence="2 3" key="1">
    <citation type="journal article" date="2012" name="PLoS Pathog.">
        <title>Diverse lifestyles and strategies of plant pathogenesis encoded in the genomes of eighteen Dothideomycetes fungi.</title>
        <authorList>
            <person name="Ohm R.A."/>
            <person name="Feau N."/>
            <person name="Henrissat B."/>
            <person name="Schoch C.L."/>
            <person name="Horwitz B.A."/>
            <person name="Barry K.W."/>
            <person name="Condon B.J."/>
            <person name="Copeland A.C."/>
            <person name="Dhillon B."/>
            <person name="Glaser F."/>
            <person name="Hesse C.N."/>
            <person name="Kosti I."/>
            <person name="LaButti K."/>
            <person name="Lindquist E.A."/>
            <person name="Lucas S."/>
            <person name="Salamov A.A."/>
            <person name="Bradshaw R.E."/>
            <person name="Ciuffetti L."/>
            <person name="Hamelin R.C."/>
            <person name="Kema G.H.J."/>
            <person name="Lawrence C."/>
            <person name="Scott J.A."/>
            <person name="Spatafora J.W."/>
            <person name="Turgeon B.G."/>
            <person name="de Wit P.J.G.M."/>
            <person name="Zhong S."/>
            <person name="Goodwin S.B."/>
            <person name="Grigoriev I.V."/>
        </authorList>
    </citation>
    <scope>NUCLEOTIDE SEQUENCE [LARGE SCALE GENOMIC DNA]</scope>
    <source>
        <strain evidence="2 3">CIRAD86</strain>
    </source>
</reference>
<accession>M3AML5</accession>
<dbReference type="RefSeq" id="XP_007931000.1">
    <property type="nucleotide sequence ID" value="XM_007932809.1"/>
</dbReference>